<dbReference type="SMART" id="SM00220">
    <property type="entry name" value="S_TKc"/>
    <property type="match status" value="1"/>
</dbReference>
<evidence type="ECO:0000313" key="2">
    <source>
        <dbReference type="EMBL" id="CAD2222810.1"/>
    </source>
</evidence>
<dbReference type="SUPFAM" id="SSF56112">
    <property type="entry name" value="Protein kinase-like (PK-like)"/>
    <property type="match status" value="1"/>
</dbReference>
<evidence type="ECO:0000259" key="1">
    <source>
        <dbReference type="PROSITE" id="PS50011"/>
    </source>
</evidence>
<dbReference type="InterPro" id="IPR053235">
    <property type="entry name" value="Ser_Thr_kinase"/>
</dbReference>
<dbReference type="PROSITE" id="PS50011">
    <property type="entry name" value="PROTEIN_KINASE_DOM"/>
    <property type="match status" value="1"/>
</dbReference>
<dbReference type="GO" id="GO:0005524">
    <property type="term" value="F:ATP binding"/>
    <property type="evidence" value="ECO:0007669"/>
    <property type="project" value="InterPro"/>
</dbReference>
<dbReference type="Pfam" id="PF00069">
    <property type="entry name" value="Pkinase"/>
    <property type="match status" value="1"/>
</dbReference>
<dbReference type="GO" id="GO:0005737">
    <property type="term" value="C:cytoplasm"/>
    <property type="evidence" value="ECO:0007669"/>
    <property type="project" value="TreeGrafter"/>
</dbReference>
<keyword evidence="3" id="KW-1185">Reference proteome</keyword>
<evidence type="ECO:0000313" key="3">
    <source>
        <dbReference type="Proteomes" id="UP000515908"/>
    </source>
</evidence>
<dbReference type="InterPro" id="IPR011009">
    <property type="entry name" value="Kinase-like_dom_sf"/>
</dbReference>
<keyword evidence="2" id="KW-0418">Kinase</keyword>
<dbReference type="Proteomes" id="UP000515908">
    <property type="component" value="Chromosome 28"/>
</dbReference>
<keyword evidence="2" id="KW-0808">Transferase</keyword>
<reference evidence="2 3" key="1">
    <citation type="submission" date="2020-08" db="EMBL/GenBank/DDBJ databases">
        <authorList>
            <person name="Newling K."/>
            <person name="Davey J."/>
            <person name="Forrester S."/>
        </authorList>
    </citation>
    <scope>NUCLEOTIDE SEQUENCE [LARGE SCALE GENOMIC DNA]</scope>
    <source>
        <strain evidence="3">Crithidia deanei Carvalho (ATCC PRA-265)</strain>
    </source>
</reference>
<dbReference type="Gene3D" id="1.10.510.10">
    <property type="entry name" value="Transferase(Phosphotransferase) domain 1"/>
    <property type="match status" value="1"/>
</dbReference>
<dbReference type="OrthoDB" id="10252354at2759"/>
<dbReference type="EMBL" id="LR877172">
    <property type="protein sequence ID" value="CAD2222810.1"/>
    <property type="molecule type" value="Genomic_DNA"/>
</dbReference>
<proteinExistence type="predicted"/>
<protein>
    <submittedName>
        <fullName evidence="2">Protein kinase domain/Protein tyrosine kinase, putative</fullName>
    </submittedName>
</protein>
<dbReference type="PANTHER" id="PTHR24361">
    <property type="entry name" value="MITOGEN-ACTIVATED KINASE KINASE KINASE"/>
    <property type="match status" value="1"/>
</dbReference>
<name>A0A7G2CSS4_9TRYP</name>
<organism evidence="2 3">
    <name type="scientific">Angomonas deanei</name>
    <dbReference type="NCBI Taxonomy" id="59799"/>
    <lineage>
        <taxon>Eukaryota</taxon>
        <taxon>Discoba</taxon>
        <taxon>Euglenozoa</taxon>
        <taxon>Kinetoplastea</taxon>
        <taxon>Metakinetoplastina</taxon>
        <taxon>Trypanosomatida</taxon>
        <taxon>Trypanosomatidae</taxon>
        <taxon>Strigomonadinae</taxon>
        <taxon>Angomonas</taxon>
    </lineage>
</organism>
<dbReference type="InterPro" id="IPR000719">
    <property type="entry name" value="Prot_kinase_dom"/>
</dbReference>
<sequence length="332" mass="37012">MNGLFNDDNFSVPVAVKKMSWSALGAFPVIKMRMRMRLAHPNICFFFSGFLRTTGGSLPSDSRSDPFISASSSELATVELSAVIELSKFGSLAKYVAARKSSFSEAEVRSVALDTLRALEYLHFEVRAAHGDVKPLNILLFDKEEEDHPQFYGEIENFSVEHKKAAERKVSSFRMKIADFGTLTPIVPQDDVRTQLSREDGEYDPQGTFLYMSPEACLGCVGLPSIDVWALGIMLYQLATGTSPWSQTECSYPSIIGGNYRRKFEDRLSLLQDDHVSTGPLAEFGPFLDALEKDSASSELKDFVKSCLIENPLKRPTCRDLLSHPFMTKETS</sequence>
<dbReference type="AlphaFoldDB" id="A0A7G2CSS4"/>
<dbReference type="VEuPathDB" id="TriTrypDB:ADEAN_001036000"/>
<gene>
    <name evidence="2" type="ORF">ADEAN_001036000</name>
</gene>
<feature type="domain" description="Protein kinase" evidence="1">
    <location>
        <begin position="1"/>
        <end position="327"/>
    </location>
</feature>
<accession>A0A7G2CSS4</accession>
<dbReference type="GO" id="GO:0004674">
    <property type="term" value="F:protein serine/threonine kinase activity"/>
    <property type="evidence" value="ECO:0007669"/>
    <property type="project" value="TreeGrafter"/>
</dbReference>